<dbReference type="Pfam" id="PF00480">
    <property type="entry name" value="ROK"/>
    <property type="match status" value="1"/>
</dbReference>
<dbReference type="Gene3D" id="3.30.420.40">
    <property type="match status" value="2"/>
</dbReference>
<gene>
    <name evidence="1" type="ORF">MNB_SV-10-1063</name>
</gene>
<reference evidence="1" key="1">
    <citation type="submission" date="2016-10" db="EMBL/GenBank/DDBJ databases">
        <authorList>
            <person name="de Groot N.N."/>
        </authorList>
    </citation>
    <scope>NUCLEOTIDE SEQUENCE</scope>
</reference>
<dbReference type="InterPro" id="IPR043129">
    <property type="entry name" value="ATPase_NBD"/>
</dbReference>
<keyword evidence="1" id="KW-0418">Kinase</keyword>
<sequence length="274" mass="30197">MSKLYIDIGGTYLRSELLKNGKIFKEKVPSHTISLSDYLEDKLKTCPDIRKIGISFAGQTNHGKILSSANIGVSEYNIKKYIEKKYHVSLKIDNDINCALLAEKEHSKAKNMALLYIGTGMGAAVLEQGKIVRGESNLAFELGHVPFKKAPFRCGCGKDNCLELFSSGSGLKKWCAYYGLPAMSVEELKHSKNKRARKIYKNFTEGLLRAGATLVTLANPKILVLGGGVILSNPYLKDEVEKKIGEYALASSLEELDLVLSQFKNASMEGAKRL</sequence>
<dbReference type="GO" id="GO:0004340">
    <property type="term" value="F:glucokinase activity"/>
    <property type="evidence" value="ECO:0007669"/>
    <property type="project" value="UniProtKB-EC"/>
</dbReference>
<proteinExistence type="predicted"/>
<organism evidence="1">
    <name type="scientific">hydrothermal vent metagenome</name>
    <dbReference type="NCBI Taxonomy" id="652676"/>
    <lineage>
        <taxon>unclassified sequences</taxon>
        <taxon>metagenomes</taxon>
        <taxon>ecological metagenomes</taxon>
    </lineage>
</organism>
<evidence type="ECO:0000313" key="1">
    <source>
        <dbReference type="EMBL" id="SFV68676.1"/>
    </source>
</evidence>
<keyword evidence="1" id="KW-0808">Transferase</keyword>
<dbReference type="EC" id="2.7.1.2" evidence="1"/>
<name>A0A1W1CS90_9ZZZZ</name>
<accession>A0A1W1CS90</accession>
<dbReference type="InterPro" id="IPR000600">
    <property type="entry name" value="ROK"/>
</dbReference>
<dbReference type="EMBL" id="FPHL01000054">
    <property type="protein sequence ID" value="SFV68676.1"/>
    <property type="molecule type" value="Genomic_DNA"/>
</dbReference>
<dbReference type="AlphaFoldDB" id="A0A1W1CS90"/>
<protein>
    <submittedName>
        <fullName evidence="1">Glucokinase</fullName>
        <ecNumber evidence="1">2.7.1.2</ecNumber>
    </submittedName>
</protein>
<dbReference type="PANTHER" id="PTHR18964:SF149">
    <property type="entry name" value="BIFUNCTIONAL UDP-N-ACETYLGLUCOSAMINE 2-EPIMERASE_N-ACETYLMANNOSAMINE KINASE"/>
    <property type="match status" value="1"/>
</dbReference>
<dbReference type="SUPFAM" id="SSF53067">
    <property type="entry name" value="Actin-like ATPase domain"/>
    <property type="match status" value="1"/>
</dbReference>
<dbReference type="PANTHER" id="PTHR18964">
    <property type="entry name" value="ROK (REPRESSOR, ORF, KINASE) FAMILY"/>
    <property type="match status" value="1"/>
</dbReference>